<keyword evidence="2" id="KW-0812">Transmembrane</keyword>
<gene>
    <name evidence="3" type="ORF">Dac01nite_03080</name>
</gene>
<keyword evidence="2" id="KW-1133">Transmembrane helix</keyword>
<evidence type="ECO:0008006" key="5">
    <source>
        <dbReference type="Google" id="ProtNLM"/>
    </source>
</evidence>
<sequence length="238" mass="24721">MSTQDPFSTTPSQQGSEQGSEQTGDAAAWQPAPMPAQPEPEVRTYDYGATGYAPPQPSAPGFSGGAPTPTYGTPTPYYGAPTPTSTGTDGVSIAALVVGILGGSVIAIILGAIGLRRTAGGIRGGRGLAWAGLILGILGTIAWAITVVFLVAFVQSDEFQTGFQSGIESDFENDPFFSDAQTYGDNAELDALWDQCAAGDDGACDELYNASPIGSEYEEFGDTCGERGRPVDQLWCEQ</sequence>
<feature type="compositionally biased region" description="Low complexity" evidence="1">
    <location>
        <begin position="65"/>
        <end position="83"/>
    </location>
</feature>
<dbReference type="EMBL" id="BONR01000001">
    <property type="protein sequence ID" value="GIG53556.1"/>
    <property type="molecule type" value="Genomic_DNA"/>
</dbReference>
<feature type="region of interest" description="Disordered" evidence="1">
    <location>
        <begin position="1"/>
        <end position="83"/>
    </location>
</feature>
<feature type="transmembrane region" description="Helical" evidence="2">
    <location>
        <begin position="127"/>
        <end position="154"/>
    </location>
</feature>
<name>A0A919Q288_9MICO</name>
<evidence type="ECO:0000256" key="1">
    <source>
        <dbReference type="SAM" id="MobiDB-lite"/>
    </source>
</evidence>
<feature type="transmembrane region" description="Helical" evidence="2">
    <location>
        <begin position="93"/>
        <end position="115"/>
    </location>
</feature>
<evidence type="ECO:0000256" key="2">
    <source>
        <dbReference type="SAM" id="Phobius"/>
    </source>
</evidence>
<dbReference type="AlphaFoldDB" id="A0A919Q288"/>
<accession>A0A919Q288</accession>
<keyword evidence="4" id="KW-1185">Reference proteome</keyword>
<reference evidence="3" key="1">
    <citation type="submission" date="2021-01" db="EMBL/GenBank/DDBJ databases">
        <title>Whole genome shotgun sequence of Demequina activiva NBRC 110675.</title>
        <authorList>
            <person name="Komaki H."/>
            <person name="Tamura T."/>
        </authorList>
    </citation>
    <scope>NUCLEOTIDE SEQUENCE</scope>
    <source>
        <strain evidence="3">NBRC 110675</strain>
    </source>
</reference>
<dbReference type="Proteomes" id="UP000652354">
    <property type="component" value="Unassembled WGS sequence"/>
</dbReference>
<comment type="caution">
    <text evidence="3">The sequence shown here is derived from an EMBL/GenBank/DDBJ whole genome shotgun (WGS) entry which is preliminary data.</text>
</comment>
<dbReference type="RefSeq" id="WP_203653007.1">
    <property type="nucleotide sequence ID" value="NZ_BONR01000001.1"/>
</dbReference>
<organism evidence="3 4">
    <name type="scientific">Demequina activiva</name>
    <dbReference type="NCBI Taxonomy" id="1582364"/>
    <lineage>
        <taxon>Bacteria</taxon>
        <taxon>Bacillati</taxon>
        <taxon>Actinomycetota</taxon>
        <taxon>Actinomycetes</taxon>
        <taxon>Micrococcales</taxon>
        <taxon>Demequinaceae</taxon>
        <taxon>Demequina</taxon>
    </lineage>
</organism>
<keyword evidence="2" id="KW-0472">Membrane</keyword>
<feature type="compositionally biased region" description="Low complexity" evidence="1">
    <location>
        <begin position="8"/>
        <end position="31"/>
    </location>
</feature>
<evidence type="ECO:0000313" key="4">
    <source>
        <dbReference type="Proteomes" id="UP000652354"/>
    </source>
</evidence>
<protein>
    <recommendedName>
        <fullName evidence="5">DUF4190 domain-containing protein</fullName>
    </recommendedName>
</protein>
<proteinExistence type="predicted"/>
<evidence type="ECO:0000313" key="3">
    <source>
        <dbReference type="EMBL" id="GIG53556.1"/>
    </source>
</evidence>